<evidence type="ECO:0000313" key="7">
    <source>
        <dbReference type="EMBL" id="KGJ81789.1"/>
    </source>
</evidence>
<dbReference type="OrthoDB" id="5120020at2"/>
<evidence type="ECO:0000313" key="10">
    <source>
        <dbReference type="Proteomes" id="UP000561726"/>
    </source>
</evidence>
<proteinExistence type="predicted"/>
<feature type="transmembrane region" description="Helical" evidence="5">
    <location>
        <begin position="258"/>
        <end position="280"/>
    </location>
</feature>
<dbReference type="EMBL" id="JACHBQ010000001">
    <property type="protein sequence ID" value="MBB5642394.1"/>
    <property type="molecule type" value="Genomic_DNA"/>
</dbReference>
<feature type="transmembrane region" description="Helical" evidence="5">
    <location>
        <begin position="148"/>
        <end position="167"/>
    </location>
</feature>
<feature type="transmembrane region" description="Helical" evidence="5">
    <location>
        <begin position="344"/>
        <end position="368"/>
    </location>
</feature>
<reference evidence="7 9" key="1">
    <citation type="submission" date="2014-08" db="EMBL/GenBank/DDBJ databases">
        <authorList>
            <person name="Sisinthy S."/>
        </authorList>
    </citation>
    <scope>NUCLEOTIDE SEQUENCE [LARGE SCALE GENOMIC DNA]</scope>
    <source>
        <strain evidence="7 9">RuG17</strain>
    </source>
</reference>
<accession>A0A099JTR1</accession>
<feature type="transmembrane region" description="Helical" evidence="5">
    <location>
        <begin position="49"/>
        <end position="75"/>
    </location>
</feature>
<keyword evidence="3 5" id="KW-1133">Transmembrane helix</keyword>
<dbReference type="InterPro" id="IPR007016">
    <property type="entry name" value="O-antigen_ligase-rel_domated"/>
</dbReference>
<gene>
    <name evidence="8" type="ORF">BJ997_002942</name>
    <name evidence="7" type="ORF">GY21_01585</name>
</gene>
<comment type="caution">
    <text evidence="7">The sequence shown here is derived from an EMBL/GenBank/DDBJ whole genome shotgun (WGS) entry which is preliminary data.</text>
</comment>
<evidence type="ECO:0000256" key="3">
    <source>
        <dbReference type="ARBA" id="ARBA00022989"/>
    </source>
</evidence>
<keyword evidence="2 5" id="KW-0812">Transmembrane</keyword>
<evidence type="ECO:0000259" key="6">
    <source>
        <dbReference type="Pfam" id="PF04932"/>
    </source>
</evidence>
<evidence type="ECO:0000256" key="1">
    <source>
        <dbReference type="ARBA" id="ARBA00004141"/>
    </source>
</evidence>
<dbReference type="eggNOG" id="ENOG5032ZXG">
    <property type="taxonomic scope" value="Bacteria"/>
</dbReference>
<dbReference type="GO" id="GO:0016020">
    <property type="term" value="C:membrane"/>
    <property type="evidence" value="ECO:0007669"/>
    <property type="project" value="UniProtKB-SubCell"/>
</dbReference>
<reference evidence="8 10" key="2">
    <citation type="submission" date="2020-08" db="EMBL/GenBank/DDBJ databases">
        <title>Sequencing the genomes of 1000 actinobacteria strains.</title>
        <authorList>
            <person name="Klenk H.-P."/>
        </authorList>
    </citation>
    <scope>NUCLEOTIDE SEQUENCE [LARGE SCALE GENOMIC DNA]</scope>
    <source>
        <strain evidence="8 10">DSM 21065</strain>
    </source>
</reference>
<keyword evidence="9" id="KW-1185">Reference proteome</keyword>
<dbReference type="Proteomes" id="UP000029864">
    <property type="component" value="Unassembled WGS sequence"/>
</dbReference>
<feature type="transmembrane region" description="Helical" evidence="5">
    <location>
        <begin position="380"/>
        <end position="409"/>
    </location>
</feature>
<feature type="transmembrane region" description="Helical" evidence="5">
    <location>
        <begin position="87"/>
        <end position="108"/>
    </location>
</feature>
<keyword evidence="4 5" id="KW-0472">Membrane</keyword>
<evidence type="ECO:0000256" key="4">
    <source>
        <dbReference type="ARBA" id="ARBA00023136"/>
    </source>
</evidence>
<evidence type="ECO:0000313" key="8">
    <source>
        <dbReference type="EMBL" id="MBB5642394.1"/>
    </source>
</evidence>
<evidence type="ECO:0000256" key="2">
    <source>
        <dbReference type="ARBA" id="ARBA00022692"/>
    </source>
</evidence>
<feature type="domain" description="O-antigen ligase-related" evidence="6">
    <location>
        <begin position="221"/>
        <end position="361"/>
    </location>
</feature>
<dbReference type="Pfam" id="PF04932">
    <property type="entry name" value="Wzy_C"/>
    <property type="match status" value="1"/>
</dbReference>
<name>A0A099JTR1_9MICO</name>
<dbReference type="Proteomes" id="UP000561726">
    <property type="component" value="Unassembled WGS sequence"/>
</dbReference>
<sequence>MIVLLAGGLGGVLLIAYMLWALKRWPGLGFVLIGGAILVMKDTRGLPSLSAGGLTIGLFDIMSMVFAAAAVLNFVTARQHGKPRSRAWMRFAMGFILVAVVFALLRGAQEFGLAPAVNEARTWIYIAACGAWLVSVDPLSARFGRNMVLLSATVAVGLVVVAGYGIAVNGIGSSAEGTIDAAGNAISGRPINSGQALVLALSGFVLLAAAGKTGNRFYRVLAWASFFICVIVQHRSVWAAAGVGALAYFLMARRREKFHLVILGSCAALILAVLASFGTFDQILASIFTSAGDSRTYDARMQGWVALTQDAFRSFQTVLFGFPFGHGWERVQGSGYVNFSPHNWYLTVFLRTGLVGLGLFLAVMVAALGKSFKLRNDPPALAILVATLLYMWPYSLEWISMPFVIWAAYSALVPRTGETDGLITPDSARNLLNTARSGVA</sequence>
<comment type="subcellular location">
    <subcellularLocation>
        <location evidence="1">Membrane</location>
        <topology evidence="1">Multi-pass membrane protein</topology>
    </subcellularLocation>
</comment>
<dbReference type="RefSeq" id="WP_035834735.1">
    <property type="nucleotide sequence ID" value="NZ_JACHBQ010000001.1"/>
</dbReference>
<protein>
    <submittedName>
        <fullName evidence="8">Putative membrane protein</fullName>
    </submittedName>
</protein>
<evidence type="ECO:0000313" key="9">
    <source>
        <dbReference type="Proteomes" id="UP000029864"/>
    </source>
</evidence>
<organism evidence="7 9">
    <name type="scientific">Cryobacterium roopkundense</name>
    <dbReference type="NCBI Taxonomy" id="1001240"/>
    <lineage>
        <taxon>Bacteria</taxon>
        <taxon>Bacillati</taxon>
        <taxon>Actinomycetota</taxon>
        <taxon>Actinomycetes</taxon>
        <taxon>Micrococcales</taxon>
        <taxon>Microbacteriaceae</taxon>
        <taxon>Cryobacterium</taxon>
    </lineage>
</organism>
<dbReference type="EMBL" id="JPXF01000003">
    <property type="protein sequence ID" value="KGJ81789.1"/>
    <property type="molecule type" value="Genomic_DNA"/>
</dbReference>
<evidence type="ECO:0000256" key="5">
    <source>
        <dbReference type="SAM" id="Phobius"/>
    </source>
</evidence>
<dbReference type="AlphaFoldDB" id="A0A099JTR1"/>
<feature type="transmembrane region" description="Helical" evidence="5">
    <location>
        <begin position="120"/>
        <end position="136"/>
    </location>
</feature>